<protein>
    <submittedName>
        <fullName evidence="1">Uncharacterized protein</fullName>
    </submittedName>
</protein>
<reference evidence="1 2" key="1">
    <citation type="journal article" date="2014" name="Environ. Microbiol.">
        <title>Halorhabdus tiamatea: proteogenomics and glycosidase activity measurements identify the first cultivated euryarchaeon from a deep-sea anoxic brine lake as potential polysaccharide degrader.</title>
        <authorList>
            <person name="Werner J."/>
            <person name="Ferrer M."/>
            <person name="Michel G."/>
            <person name="Mann A.J."/>
            <person name="Huang S."/>
            <person name="Juarez S."/>
            <person name="Ciordia S."/>
            <person name="Albar J.P."/>
            <person name="Alcaide M."/>
            <person name="La Cono V."/>
            <person name="Yakimov M.M."/>
            <person name="Antunes A."/>
            <person name="Taborda M."/>
            <person name="Da Costa M.S."/>
            <person name="Amann R.I."/>
            <person name="Gloeckner F.O."/>
            <person name="Golyshina O.V."/>
            <person name="Golyshin P.N."/>
            <person name="Teeling H."/>
        </authorList>
    </citation>
    <scope>NUCLEOTIDE SEQUENCE [LARGE SCALE GENOMIC DNA]</scope>
    <source>
        <strain evidence="2">SARL4B</strain>
    </source>
</reference>
<dbReference type="AlphaFoldDB" id="S6D8Z2"/>
<organism evidence="1 2">
    <name type="scientific">Halorhabdus tiamatea SARL4B</name>
    <dbReference type="NCBI Taxonomy" id="1033806"/>
    <lineage>
        <taxon>Archaea</taxon>
        <taxon>Methanobacteriati</taxon>
        <taxon>Methanobacteriota</taxon>
        <taxon>Stenosarchaea group</taxon>
        <taxon>Halobacteria</taxon>
        <taxon>Halobacteriales</taxon>
        <taxon>Haloarculaceae</taxon>
        <taxon>Halorhabdus</taxon>
    </lineage>
</organism>
<dbReference type="HOGENOM" id="CLU_3194424_0_0_2"/>
<dbReference type="Proteomes" id="UP000015381">
    <property type="component" value="Chromosome I"/>
</dbReference>
<sequence length="45" mass="5491">MDRTLFEYTPFAVHHSRSVFHYDQRCETLVGSRGRAQQKHELYRH</sequence>
<gene>
    <name evidence="1" type="ORF">HTIA_2194</name>
</gene>
<evidence type="ECO:0000313" key="2">
    <source>
        <dbReference type="Proteomes" id="UP000015381"/>
    </source>
</evidence>
<dbReference type="EMBL" id="HF571520">
    <property type="protein sequence ID" value="CCQ34306.1"/>
    <property type="molecule type" value="Genomic_DNA"/>
</dbReference>
<evidence type="ECO:0000313" key="1">
    <source>
        <dbReference type="EMBL" id="CCQ34306.1"/>
    </source>
</evidence>
<keyword evidence="2" id="KW-1185">Reference proteome</keyword>
<proteinExistence type="predicted"/>
<dbReference type="KEGG" id="hti:HTIA_2194"/>
<accession>S6D8Z2</accession>
<name>S6D8Z2_9EURY</name>